<dbReference type="Proteomes" id="UP000076643">
    <property type="component" value="Unassembled WGS sequence"/>
</dbReference>
<accession>A0A166ZAF6</accession>
<dbReference type="EMBL" id="AUYB01000068">
    <property type="protein sequence ID" value="KZN44108.1"/>
    <property type="molecule type" value="Genomic_DNA"/>
</dbReference>
<protein>
    <submittedName>
        <fullName evidence="1">Uncharacterized protein</fullName>
    </submittedName>
</protein>
<name>A0A166ZAF6_9GAMM</name>
<dbReference type="RefSeq" id="WP_063364676.1">
    <property type="nucleotide sequence ID" value="NZ_AQHB01000023.1"/>
</dbReference>
<keyword evidence="2" id="KW-1185">Reference proteome</keyword>
<organism evidence="1 2">
    <name type="scientific">Pseudoalteromonas luteoviolacea DSM 6061</name>
    <dbReference type="NCBI Taxonomy" id="1365250"/>
    <lineage>
        <taxon>Bacteria</taxon>
        <taxon>Pseudomonadati</taxon>
        <taxon>Pseudomonadota</taxon>
        <taxon>Gammaproteobacteria</taxon>
        <taxon>Alteromonadales</taxon>
        <taxon>Pseudoalteromonadaceae</taxon>
        <taxon>Pseudoalteromonas</taxon>
    </lineage>
</organism>
<sequence>MLNNKIRYLFIFSILALILTNVLTHIQVTTLTARIETLESTLKNGLTPSSTLQSNLDIDVLNIKSRLISIEQQLYSLQAAVPKAQVTQITPDRDNQKQRQEQRAFQQGRIDWEEKYFATLYEDSDKKALMMVEHLSELNALTIAQKQELFSVLRDNFIEVAYVITDQDAYPTIDDLTNKISELNKIKATRLSQFLNDEQLKQLNNVDWVSRFKQYAL</sequence>
<dbReference type="AlphaFoldDB" id="A0A166ZAF6"/>
<evidence type="ECO:0000313" key="2">
    <source>
        <dbReference type="Proteomes" id="UP000076643"/>
    </source>
</evidence>
<evidence type="ECO:0000313" key="1">
    <source>
        <dbReference type="EMBL" id="KZN44108.1"/>
    </source>
</evidence>
<dbReference type="PATRIC" id="fig|1365250.3.peg.639"/>
<reference evidence="1 2" key="1">
    <citation type="submission" date="2013-07" db="EMBL/GenBank/DDBJ databases">
        <title>Comparative Genomic and Metabolomic Analysis of Twelve Strains of Pseudoalteromonas luteoviolacea.</title>
        <authorList>
            <person name="Vynne N.G."/>
            <person name="Mansson M."/>
            <person name="Gram L."/>
        </authorList>
    </citation>
    <scope>NUCLEOTIDE SEQUENCE [LARGE SCALE GENOMIC DNA]</scope>
    <source>
        <strain evidence="1 2">DSM 6061</strain>
    </source>
</reference>
<proteinExistence type="predicted"/>
<gene>
    <name evidence="1" type="ORF">N475_08340</name>
</gene>
<comment type="caution">
    <text evidence="1">The sequence shown here is derived from an EMBL/GenBank/DDBJ whole genome shotgun (WGS) entry which is preliminary data.</text>
</comment>